<evidence type="ECO:0000256" key="2">
    <source>
        <dbReference type="SAM" id="MobiDB-lite"/>
    </source>
</evidence>
<feature type="coiled-coil region" evidence="1">
    <location>
        <begin position="11"/>
        <end position="42"/>
    </location>
</feature>
<accession>A0A7J6MXH7</accession>
<evidence type="ECO:0000313" key="3">
    <source>
        <dbReference type="EMBL" id="KAF4676305.1"/>
    </source>
</evidence>
<comment type="caution">
    <text evidence="3">The sequence shown here is derived from an EMBL/GenBank/DDBJ whole genome shotgun (WGS) entry which is preliminary data.</text>
</comment>
<keyword evidence="4" id="KW-1185">Reference proteome</keyword>
<proteinExistence type="predicted"/>
<gene>
    <name evidence="3" type="ORF">FOL47_006461</name>
</gene>
<organism evidence="3 4">
    <name type="scientific">Perkinsus chesapeaki</name>
    <name type="common">Clam parasite</name>
    <name type="synonym">Perkinsus andrewsi</name>
    <dbReference type="NCBI Taxonomy" id="330153"/>
    <lineage>
        <taxon>Eukaryota</taxon>
        <taxon>Sar</taxon>
        <taxon>Alveolata</taxon>
        <taxon>Perkinsozoa</taxon>
        <taxon>Perkinsea</taxon>
        <taxon>Perkinsida</taxon>
        <taxon>Perkinsidae</taxon>
        <taxon>Perkinsus</taxon>
    </lineage>
</organism>
<dbReference type="OrthoDB" id="10559064at2759"/>
<evidence type="ECO:0000313" key="4">
    <source>
        <dbReference type="Proteomes" id="UP000591131"/>
    </source>
</evidence>
<name>A0A7J6MXH7_PERCH</name>
<dbReference type="AlphaFoldDB" id="A0A7J6MXH7"/>
<evidence type="ECO:0000256" key="1">
    <source>
        <dbReference type="SAM" id="Coils"/>
    </source>
</evidence>
<reference evidence="3 4" key="1">
    <citation type="submission" date="2020-04" db="EMBL/GenBank/DDBJ databases">
        <title>Perkinsus chesapeaki whole genome sequence.</title>
        <authorList>
            <person name="Bogema D.R."/>
        </authorList>
    </citation>
    <scope>NUCLEOTIDE SEQUENCE [LARGE SCALE GENOMIC DNA]</scope>
    <source>
        <strain evidence="3">ATCC PRA-425</strain>
    </source>
</reference>
<protein>
    <submittedName>
        <fullName evidence="3">Uncharacterized protein</fullName>
    </submittedName>
</protein>
<sequence>MASIGGSTMLLDSHHEDIREELEELRALSVQLQRRIGDLESKLEYRGPAGTLAPDTRLHKGRCSPCSASTRTGVEDDLEIVDEPQVTSSGARTEKRRKKKGHLEDEGVRECELRMVRGLNGHVISGKRLVWAKRVVYGCFNHDPAFRSYIEASPNQWDFSVRDGHSGKRRALTSYDTVNDAIQGVAEPVIIAQQICTIDERSCPRNAVNTADGDVLALRVRDGMLLD</sequence>
<keyword evidence="1" id="KW-0175">Coiled coil</keyword>
<feature type="region of interest" description="Disordered" evidence="2">
    <location>
        <begin position="81"/>
        <end position="104"/>
    </location>
</feature>
<dbReference type="Proteomes" id="UP000591131">
    <property type="component" value="Unassembled WGS sequence"/>
</dbReference>
<dbReference type="EMBL" id="JAAPAO010000036">
    <property type="protein sequence ID" value="KAF4676305.1"/>
    <property type="molecule type" value="Genomic_DNA"/>
</dbReference>